<feature type="compositionally biased region" description="Low complexity" evidence="1">
    <location>
        <begin position="146"/>
        <end position="160"/>
    </location>
</feature>
<protein>
    <recommendedName>
        <fullName evidence="2">PH domain-containing protein</fullName>
    </recommendedName>
</protein>
<evidence type="ECO:0000313" key="3">
    <source>
        <dbReference type="EMBL" id="KAJ8600828.1"/>
    </source>
</evidence>
<dbReference type="InterPro" id="IPR011993">
    <property type="entry name" value="PH-like_dom_sf"/>
</dbReference>
<proteinExistence type="predicted"/>
<feature type="compositionally biased region" description="Pro residues" evidence="1">
    <location>
        <begin position="166"/>
        <end position="179"/>
    </location>
</feature>
<dbReference type="SUPFAM" id="SSF50729">
    <property type="entry name" value="PH domain-like"/>
    <property type="match status" value="1"/>
</dbReference>
<feature type="domain" description="PH" evidence="2">
    <location>
        <begin position="10"/>
        <end position="110"/>
    </location>
</feature>
<dbReference type="EMBL" id="JAQMWT010000471">
    <property type="protein sequence ID" value="KAJ8600828.1"/>
    <property type="molecule type" value="Genomic_DNA"/>
</dbReference>
<dbReference type="AlphaFoldDB" id="A0AAD7UA49"/>
<evidence type="ECO:0000256" key="1">
    <source>
        <dbReference type="SAM" id="MobiDB-lite"/>
    </source>
</evidence>
<dbReference type="PROSITE" id="PS50003">
    <property type="entry name" value="PH_DOMAIN"/>
    <property type="match status" value="1"/>
</dbReference>
<dbReference type="Proteomes" id="UP001230188">
    <property type="component" value="Unassembled WGS sequence"/>
</dbReference>
<reference evidence="3" key="1">
    <citation type="submission" date="2023-01" db="EMBL/GenBank/DDBJ databases">
        <title>Metagenome sequencing of chrysophaentin producing Chrysophaeum taylorii.</title>
        <authorList>
            <person name="Davison J."/>
            <person name="Bewley C."/>
        </authorList>
    </citation>
    <scope>NUCLEOTIDE SEQUENCE</scope>
    <source>
        <strain evidence="3">NIES-1699</strain>
    </source>
</reference>
<sequence length="268" mass="28855">MMASEPPSPANKKVGVLFKRSDFLKEWKPRHFSLEAPQLRYCLPENPSRVHKTLDLTMCKIEREGTVPWGGHALHTLVVSKPGAGVSYTLGALRSDEADAWVAALKAAAGNATRAFVRAFQKPQEVDRQDTSREAEAPRPPPPTRPSSSSSSEAPPSERVPAVRKSPPPDSRTPPPPPLAAETTQTTPPEPPPRNLVPLLLPALSYALFRAAPPPLVHLRGLAFLVVLGLLVWRHANGADPPLDLDHLLATALSAVAQNKKAPPPPPS</sequence>
<comment type="caution">
    <text evidence="3">The sequence shown here is derived from an EMBL/GenBank/DDBJ whole genome shotgun (WGS) entry which is preliminary data.</text>
</comment>
<dbReference type="SMART" id="SM00233">
    <property type="entry name" value="PH"/>
    <property type="match status" value="1"/>
</dbReference>
<evidence type="ECO:0000259" key="2">
    <source>
        <dbReference type="PROSITE" id="PS50003"/>
    </source>
</evidence>
<dbReference type="Pfam" id="PF00169">
    <property type="entry name" value="PH"/>
    <property type="match status" value="1"/>
</dbReference>
<name>A0AAD7UA49_9STRA</name>
<dbReference type="InterPro" id="IPR001849">
    <property type="entry name" value="PH_domain"/>
</dbReference>
<organism evidence="3 4">
    <name type="scientific">Chrysophaeum taylorii</name>
    <dbReference type="NCBI Taxonomy" id="2483200"/>
    <lineage>
        <taxon>Eukaryota</taxon>
        <taxon>Sar</taxon>
        <taxon>Stramenopiles</taxon>
        <taxon>Ochrophyta</taxon>
        <taxon>Pelagophyceae</taxon>
        <taxon>Pelagomonadales</taxon>
        <taxon>Pelagomonadaceae</taxon>
        <taxon>Chrysophaeum</taxon>
    </lineage>
</organism>
<feature type="region of interest" description="Disordered" evidence="1">
    <location>
        <begin position="122"/>
        <end position="194"/>
    </location>
</feature>
<evidence type="ECO:0000313" key="4">
    <source>
        <dbReference type="Proteomes" id="UP001230188"/>
    </source>
</evidence>
<keyword evidence="4" id="KW-1185">Reference proteome</keyword>
<gene>
    <name evidence="3" type="ORF">CTAYLR_006406</name>
</gene>
<feature type="compositionally biased region" description="Basic and acidic residues" evidence="1">
    <location>
        <begin position="124"/>
        <end position="137"/>
    </location>
</feature>
<dbReference type="Gene3D" id="2.30.29.30">
    <property type="entry name" value="Pleckstrin-homology domain (PH domain)/Phosphotyrosine-binding domain (PTB)"/>
    <property type="match status" value="1"/>
</dbReference>
<accession>A0AAD7UA49</accession>